<dbReference type="eggNOG" id="ENOG502ZHIM">
    <property type="taxonomic scope" value="Bacteria"/>
</dbReference>
<sequence>MAEVSDMPLFDDFGRCVPGAARSPAHPRSRRYFTLLQPKIDYVASHARLLSCLGAGTTLDAAAFEARAASILSRLESDPRTAAIAHGVAVPFILPRLTIDDMGQSLDHRFLPAVREAFEGTYPDYRFANHHRGGLEGRTGIQPESRHARLVAAMSRSELVGIYFPALSEYSLPAALEQVTALPEQFLLAGGVDTCAALISAPGLLLRTDSYPPLLWLGALSSEQPAMGYHFEAYGFNLTFNRRPHLGLAAEYWSCGLTVLEDG</sequence>
<reference evidence="2" key="1">
    <citation type="submission" date="2009-05" db="EMBL/GenBank/DDBJ databases">
        <title>Complete sequence of chromosome of Thauera sp. MZ1T.</title>
        <authorList>
            <consortium name="US DOE Joint Genome Institute"/>
            <person name="Lucas S."/>
            <person name="Copeland A."/>
            <person name="Lapidus A."/>
            <person name="Glavina del Rio T."/>
            <person name="Dalin E."/>
            <person name="Tice H."/>
            <person name="Bruce D."/>
            <person name="Goodwin L."/>
            <person name="Pitluck S."/>
            <person name="Sims D."/>
            <person name="Brettin T."/>
            <person name="Detter J.C."/>
            <person name="Han C."/>
            <person name="Larimer F."/>
            <person name="Land M."/>
            <person name="Hauser L."/>
            <person name="Kyrpides N."/>
            <person name="Mikhailova N."/>
            <person name="Sayler G.S."/>
        </authorList>
    </citation>
    <scope>NUCLEOTIDE SEQUENCE [LARGE SCALE GENOMIC DNA]</scope>
    <source>
        <strain evidence="2">MZ1T</strain>
    </source>
</reference>
<organism evidence="1 2">
    <name type="scientific">Thauera aminoaromatica</name>
    <dbReference type="NCBI Taxonomy" id="164330"/>
    <lineage>
        <taxon>Bacteria</taxon>
        <taxon>Pseudomonadati</taxon>
        <taxon>Pseudomonadota</taxon>
        <taxon>Betaproteobacteria</taxon>
        <taxon>Rhodocyclales</taxon>
        <taxon>Zoogloeaceae</taxon>
        <taxon>Thauera</taxon>
    </lineage>
</organism>
<dbReference type="EMBL" id="CP001281">
    <property type="protein sequence ID" value="ACR01484.1"/>
    <property type="molecule type" value="Genomic_DNA"/>
</dbReference>
<dbReference type="HOGENOM" id="CLU_1048455_0_0_4"/>
<proteinExistence type="predicted"/>
<protein>
    <submittedName>
        <fullName evidence="1">Uncharacterized protein</fullName>
    </submittedName>
</protein>
<keyword evidence="2" id="KW-1185">Reference proteome</keyword>
<dbReference type="KEGG" id="tmz:Tmz1t_2885"/>
<name>C4KAQ8_THASP</name>
<dbReference type="AlphaFoldDB" id="C4KAQ8"/>
<evidence type="ECO:0000313" key="1">
    <source>
        <dbReference type="EMBL" id="ACR01484.1"/>
    </source>
</evidence>
<reference evidence="1 2" key="2">
    <citation type="journal article" date="2012" name="Stand. Genomic Sci.">
        <title>Complete genome sequence of Thauera aminoaromatica strain MZ1T.</title>
        <authorList>
            <person name="Jiang K."/>
            <person name="Sanseverino J."/>
            <person name="Chauhan A."/>
            <person name="Lucas S."/>
            <person name="Copeland A."/>
            <person name="Lapidus A."/>
            <person name="Del Rio T.G."/>
            <person name="Dalin E."/>
            <person name="Tice H."/>
            <person name="Bruce D."/>
            <person name="Goodwin L."/>
            <person name="Pitluck S."/>
            <person name="Sims D."/>
            <person name="Brettin T."/>
            <person name="Detter J.C."/>
            <person name="Han C."/>
            <person name="Chang Y.J."/>
            <person name="Larimer F."/>
            <person name="Land M."/>
            <person name="Hauser L."/>
            <person name="Kyrpides N.C."/>
            <person name="Mikhailova N."/>
            <person name="Moser S."/>
            <person name="Jegier P."/>
            <person name="Close D."/>
            <person name="Debruyn J.M."/>
            <person name="Wang Y."/>
            <person name="Layton A.C."/>
            <person name="Allen M.S."/>
            <person name="Sayler G.S."/>
        </authorList>
    </citation>
    <scope>NUCLEOTIDE SEQUENCE [LARGE SCALE GENOMIC DNA]</scope>
    <source>
        <strain evidence="1 2">MZ1T</strain>
    </source>
</reference>
<dbReference type="STRING" id="85643.Tmz1t_2885"/>
<dbReference type="OrthoDB" id="8594011at2"/>
<evidence type="ECO:0000313" key="2">
    <source>
        <dbReference type="Proteomes" id="UP000002186"/>
    </source>
</evidence>
<gene>
    <name evidence="1" type="ordered locus">Tmz1t_2885</name>
</gene>
<accession>C4KAQ8</accession>
<dbReference type="RefSeq" id="WP_004305651.1">
    <property type="nucleotide sequence ID" value="NC_011662.2"/>
</dbReference>
<dbReference type="Proteomes" id="UP000002186">
    <property type="component" value="Chromosome"/>
</dbReference>